<dbReference type="InterPro" id="IPR018060">
    <property type="entry name" value="HTH_AraC"/>
</dbReference>
<keyword evidence="6" id="KW-1185">Reference proteome</keyword>
<name>A0ABW5AUI0_9FLAO</name>
<sequence length="335" mass="39786">MSLASFCVTLKYKSNYILDPSAYTILDFLDFETFFLKEDLEEGKYFNVKPHQEVCMARLEDVSHTVTQESNTYYQNFFIIYFVIDGAIEKTNQLTQITLERNYLFFTQPGQLNSWKEIKKASGYVLAFTKDFIVRRLTDKKYMRKLDFLDTRVVPKFHLEQEVSDYYQQRFDIALEDYRSTEGDEFIHLWIMELLLRTQKECHLGSLSNLLNRNRSRAMKISEDFKEKIEDHYIEGHKQNFIASKRVADYANDLNINANYLNNMVKEAYGKKASDLIFERTLLAAQSKLIHTNKTISEIAFFLDFNSPSYFVRFFKDRAQMTPNQYRNRIGKFLK</sequence>
<accession>A0ABW5AUI0</accession>
<reference evidence="6" key="1">
    <citation type="journal article" date="2019" name="Int. J. Syst. Evol. Microbiol.">
        <title>The Global Catalogue of Microorganisms (GCM) 10K type strain sequencing project: providing services to taxonomists for standard genome sequencing and annotation.</title>
        <authorList>
            <consortium name="The Broad Institute Genomics Platform"/>
            <consortium name="The Broad Institute Genome Sequencing Center for Infectious Disease"/>
            <person name="Wu L."/>
            <person name="Ma J."/>
        </authorList>
    </citation>
    <scope>NUCLEOTIDE SEQUENCE [LARGE SCALE GENOMIC DNA]</scope>
    <source>
        <strain evidence="6">DT92</strain>
    </source>
</reference>
<dbReference type="Proteomes" id="UP001597344">
    <property type="component" value="Unassembled WGS sequence"/>
</dbReference>
<keyword evidence="3" id="KW-0804">Transcription</keyword>
<dbReference type="Gene3D" id="1.10.10.60">
    <property type="entry name" value="Homeodomain-like"/>
    <property type="match status" value="1"/>
</dbReference>
<keyword evidence="2" id="KW-0238">DNA-binding</keyword>
<evidence type="ECO:0000313" key="5">
    <source>
        <dbReference type="EMBL" id="MFD2186648.1"/>
    </source>
</evidence>
<evidence type="ECO:0000256" key="2">
    <source>
        <dbReference type="ARBA" id="ARBA00023125"/>
    </source>
</evidence>
<evidence type="ECO:0000313" key="6">
    <source>
        <dbReference type="Proteomes" id="UP001597344"/>
    </source>
</evidence>
<feature type="domain" description="HTH araC/xylS-type" evidence="4">
    <location>
        <begin position="223"/>
        <end position="329"/>
    </location>
</feature>
<evidence type="ECO:0000256" key="3">
    <source>
        <dbReference type="ARBA" id="ARBA00023163"/>
    </source>
</evidence>
<dbReference type="EMBL" id="JBHUHY010000004">
    <property type="protein sequence ID" value="MFD2186648.1"/>
    <property type="molecule type" value="Genomic_DNA"/>
</dbReference>
<organism evidence="5 6">
    <name type="scientific">Aquimarina celericrescens</name>
    <dbReference type="NCBI Taxonomy" id="1964542"/>
    <lineage>
        <taxon>Bacteria</taxon>
        <taxon>Pseudomonadati</taxon>
        <taxon>Bacteroidota</taxon>
        <taxon>Flavobacteriia</taxon>
        <taxon>Flavobacteriales</taxon>
        <taxon>Flavobacteriaceae</taxon>
        <taxon>Aquimarina</taxon>
    </lineage>
</organism>
<proteinExistence type="predicted"/>
<gene>
    <name evidence="5" type="ORF">ACFSJT_07570</name>
</gene>
<protein>
    <submittedName>
        <fullName evidence="5">Helix-turn-helix domain-containing protein</fullName>
    </submittedName>
</protein>
<comment type="caution">
    <text evidence="5">The sequence shown here is derived from an EMBL/GenBank/DDBJ whole genome shotgun (WGS) entry which is preliminary data.</text>
</comment>
<dbReference type="SMART" id="SM00342">
    <property type="entry name" value="HTH_ARAC"/>
    <property type="match status" value="1"/>
</dbReference>
<evidence type="ECO:0000259" key="4">
    <source>
        <dbReference type="PROSITE" id="PS01124"/>
    </source>
</evidence>
<dbReference type="PANTHER" id="PTHR43280:SF32">
    <property type="entry name" value="TRANSCRIPTIONAL REGULATORY PROTEIN"/>
    <property type="match status" value="1"/>
</dbReference>
<keyword evidence="1" id="KW-0805">Transcription regulation</keyword>
<dbReference type="InterPro" id="IPR009057">
    <property type="entry name" value="Homeodomain-like_sf"/>
</dbReference>
<evidence type="ECO:0000256" key="1">
    <source>
        <dbReference type="ARBA" id="ARBA00023015"/>
    </source>
</evidence>
<dbReference type="PANTHER" id="PTHR43280">
    <property type="entry name" value="ARAC-FAMILY TRANSCRIPTIONAL REGULATOR"/>
    <property type="match status" value="1"/>
</dbReference>
<dbReference type="RefSeq" id="WP_378319637.1">
    <property type="nucleotide sequence ID" value="NZ_JBHUHY010000004.1"/>
</dbReference>
<dbReference type="PROSITE" id="PS01124">
    <property type="entry name" value="HTH_ARAC_FAMILY_2"/>
    <property type="match status" value="1"/>
</dbReference>
<dbReference type="Pfam" id="PF12833">
    <property type="entry name" value="HTH_18"/>
    <property type="match status" value="1"/>
</dbReference>
<dbReference type="SUPFAM" id="SSF46689">
    <property type="entry name" value="Homeodomain-like"/>
    <property type="match status" value="1"/>
</dbReference>